<evidence type="ECO:0000259" key="6">
    <source>
        <dbReference type="PROSITE" id="PS50011"/>
    </source>
</evidence>
<dbReference type="Gene3D" id="1.10.510.10">
    <property type="entry name" value="Transferase(Phosphotransferase) domain 1"/>
    <property type="match status" value="1"/>
</dbReference>
<dbReference type="Proteomes" id="UP001187531">
    <property type="component" value="Unassembled WGS sequence"/>
</dbReference>
<keyword evidence="4" id="KW-0418">Kinase</keyword>
<evidence type="ECO:0000256" key="1">
    <source>
        <dbReference type="ARBA" id="ARBA00022527"/>
    </source>
</evidence>
<dbReference type="PANTHER" id="PTHR24355">
    <property type="entry name" value="G PROTEIN-COUPLED RECEPTOR KINASE/RIBOSOMAL PROTEIN S6 KINASE"/>
    <property type="match status" value="1"/>
</dbReference>
<evidence type="ECO:0000256" key="5">
    <source>
        <dbReference type="ARBA" id="ARBA00022840"/>
    </source>
</evidence>
<dbReference type="InterPro" id="IPR011009">
    <property type="entry name" value="Kinase-like_dom_sf"/>
</dbReference>
<dbReference type="PANTHER" id="PTHR24355:SF30">
    <property type="entry name" value="SERINE_THREONINE-PROTEIN KINASE 32B ISOFORM X1"/>
    <property type="match status" value="1"/>
</dbReference>
<dbReference type="GO" id="GO:0001664">
    <property type="term" value="F:G protein-coupled receptor binding"/>
    <property type="evidence" value="ECO:0007669"/>
    <property type="project" value="TreeGrafter"/>
</dbReference>
<dbReference type="FunFam" id="3.30.200.20:FF:000904">
    <property type="entry name" value="Protein CBG18395"/>
    <property type="match status" value="1"/>
</dbReference>
<dbReference type="InterPro" id="IPR000719">
    <property type="entry name" value="Prot_kinase_dom"/>
</dbReference>
<accession>A0AA88KYF5</accession>
<keyword evidence="3" id="KW-0547">Nucleotide-binding</keyword>
<comment type="caution">
    <text evidence="7">The sequence shown here is derived from an EMBL/GenBank/DDBJ whole genome shotgun (WGS) entry which is preliminary data.</text>
</comment>
<evidence type="ECO:0000313" key="7">
    <source>
        <dbReference type="EMBL" id="KAK2709302.1"/>
    </source>
</evidence>
<dbReference type="GO" id="GO:0004703">
    <property type="term" value="F:G protein-coupled receptor kinase activity"/>
    <property type="evidence" value="ECO:0007669"/>
    <property type="project" value="TreeGrafter"/>
</dbReference>
<protein>
    <recommendedName>
        <fullName evidence="6">Protein kinase domain-containing protein</fullName>
    </recommendedName>
</protein>
<proteinExistence type="predicted"/>
<dbReference type="EMBL" id="JAVRJZ010000017">
    <property type="protein sequence ID" value="KAK2709302.1"/>
    <property type="molecule type" value="Genomic_DNA"/>
</dbReference>
<keyword evidence="1" id="KW-0723">Serine/threonine-protein kinase</keyword>
<dbReference type="GO" id="GO:0009966">
    <property type="term" value="P:regulation of signal transduction"/>
    <property type="evidence" value="ECO:0007669"/>
    <property type="project" value="TreeGrafter"/>
</dbReference>
<evidence type="ECO:0000256" key="2">
    <source>
        <dbReference type="ARBA" id="ARBA00022679"/>
    </source>
</evidence>
<keyword evidence="2" id="KW-0808">Transferase</keyword>
<dbReference type="AlphaFoldDB" id="A0AA88KYF5"/>
<sequence length="170" mass="19659">MATSEARGLSPHDSGTKKDLSLDSFEVLRAIGKGSFVKVCIVQMKRNKKMYAMKYMNKEQCLNKGAIRNVVREVEILSKLDHPFLVNLCFSFQDAEDMFMVVDLLLGGDLRYHLLQSVYFPKEDIRLYLREIASALDYLRLNSIVRRDVKPENLLLDAEGKLHFQRLLIF</sequence>
<keyword evidence="5" id="KW-0067">ATP-binding</keyword>
<name>A0AA88KYF5_ARTSF</name>
<gene>
    <name evidence="7" type="ORF">QYM36_013088</name>
</gene>
<evidence type="ECO:0000313" key="8">
    <source>
        <dbReference type="Proteomes" id="UP001187531"/>
    </source>
</evidence>
<dbReference type="Gene3D" id="3.30.200.20">
    <property type="entry name" value="Phosphorylase Kinase, domain 1"/>
    <property type="match status" value="1"/>
</dbReference>
<organism evidence="7 8">
    <name type="scientific">Artemia franciscana</name>
    <name type="common">Brine shrimp</name>
    <name type="synonym">Artemia sanfranciscana</name>
    <dbReference type="NCBI Taxonomy" id="6661"/>
    <lineage>
        <taxon>Eukaryota</taxon>
        <taxon>Metazoa</taxon>
        <taxon>Ecdysozoa</taxon>
        <taxon>Arthropoda</taxon>
        <taxon>Crustacea</taxon>
        <taxon>Branchiopoda</taxon>
        <taxon>Anostraca</taxon>
        <taxon>Artemiidae</taxon>
        <taxon>Artemia</taxon>
    </lineage>
</organism>
<evidence type="ECO:0000256" key="4">
    <source>
        <dbReference type="ARBA" id="ARBA00022777"/>
    </source>
</evidence>
<dbReference type="SUPFAM" id="SSF56112">
    <property type="entry name" value="Protein kinase-like (PK-like)"/>
    <property type="match status" value="1"/>
</dbReference>
<keyword evidence="8" id="KW-1185">Reference proteome</keyword>
<evidence type="ECO:0000256" key="3">
    <source>
        <dbReference type="ARBA" id="ARBA00022741"/>
    </source>
</evidence>
<dbReference type="Pfam" id="PF00069">
    <property type="entry name" value="Pkinase"/>
    <property type="match status" value="1"/>
</dbReference>
<dbReference type="GO" id="GO:0005524">
    <property type="term" value="F:ATP binding"/>
    <property type="evidence" value="ECO:0007669"/>
    <property type="project" value="UniProtKB-KW"/>
</dbReference>
<dbReference type="GO" id="GO:0007186">
    <property type="term" value="P:G protein-coupled receptor signaling pathway"/>
    <property type="evidence" value="ECO:0007669"/>
    <property type="project" value="TreeGrafter"/>
</dbReference>
<dbReference type="PROSITE" id="PS50011">
    <property type="entry name" value="PROTEIN_KINASE_DOM"/>
    <property type="match status" value="1"/>
</dbReference>
<reference evidence="7" key="1">
    <citation type="submission" date="2023-07" db="EMBL/GenBank/DDBJ databases">
        <title>Chromosome-level genome assembly of Artemia franciscana.</title>
        <authorList>
            <person name="Jo E."/>
        </authorList>
    </citation>
    <scope>NUCLEOTIDE SEQUENCE</scope>
    <source>
        <tissue evidence="7">Whole body</tissue>
    </source>
</reference>
<feature type="domain" description="Protein kinase" evidence="6">
    <location>
        <begin position="25"/>
        <end position="170"/>
    </location>
</feature>
<dbReference type="SMART" id="SM00220">
    <property type="entry name" value="S_TKc"/>
    <property type="match status" value="1"/>
</dbReference>